<protein>
    <submittedName>
        <fullName evidence="2">Uncharacterized protein</fullName>
    </submittedName>
</protein>
<evidence type="ECO:0000313" key="2">
    <source>
        <dbReference type="EMBL" id="VFU34036.1"/>
    </source>
</evidence>
<organism evidence="2">
    <name type="scientific">Salix viminalis</name>
    <name type="common">Common osier</name>
    <name type="synonym">Basket willow</name>
    <dbReference type="NCBI Taxonomy" id="40686"/>
    <lineage>
        <taxon>Eukaryota</taxon>
        <taxon>Viridiplantae</taxon>
        <taxon>Streptophyta</taxon>
        <taxon>Embryophyta</taxon>
        <taxon>Tracheophyta</taxon>
        <taxon>Spermatophyta</taxon>
        <taxon>Magnoliopsida</taxon>
        <taxon>eudicotyledons</taxon>
        <taxon>Gunneridae</taxon>
        <taxon>Pentapetalae</taxon>
        <taxon>rosids</taxon>
        <taxon>fabids</taxon>
        <taxon>Malpighiales</taxon>
        <taxon>Salicaceae</taxon>
        <taxon>Saliceae</taxon>
        <taxon>Salix</taxon>
    </lineage>
</organism>
<sequence>MINPAPPHDPETQPLGNHSLHPTFSIGW</sequence>
<evidence type="ECO:0000256" key="1">
    <source>
        <dbReference type="SAM" id="MobiDB-lite"/>
    </source>
</evidence>
<gene>
    <name evidence="2" type="ORF">SVIM_LOCUS161248</name>
</gene>
<name>A0A6N2L9S5_SALVM</name>
<accession>A0A6N2L9S5</accession>
<reference evidence="2" key="1">
    <citation type="submission" date="2019-03" db="EMBL/GenBank/DDBJ databases">
        <authorList>
            <person name="Mank J."/>
            <person name="Almeida P."/>
        </authorList>
    </citation>
    <scope>NUCLEOTIDE SEQUENCE</scope>
    <source>
        <strain evidence="2">78183</strain>
    </source>
</reference>
<feature type="region of interest" description="Disordered" evidence="1">
    <location>
        <begin position="1"/>
        <end position="28"/>
    </location>
</feature>
<dbReference type="AlphaFoldDB" id="A0A6N2L9S5"/>
<dbReference type="EMBL" id="CAADRP010001001">
    <property type="protein sequence ID" value="VFU34036.1"/>
    <property type="molecule type" value="Genomic_DNA"/>
</dbReference>
<proteinExistence type="predicted"/>